<accession>A0A445B6F6</accession>
<evidence type="ECO:0000256" key="1">
    <source>
        <dbReference type="ARBA" id="ARBA00022884"/>
    </source>
</evidence>
<dbReference type="CDD" id="cd12384">
    <property type="entry name" value="RRM_RBM24_RBM38_like"/>
    <property type="match status" value="1"/>
</dbReference>
<evidence type="ECO:0000259" key="3">
    <source>
        <dbReference type="PROSITE" id="PS50102"/>
    </source>
</evidence>
<keyword evidence="1 2" id="KW-0694">RNA-binding</keyword>
<keyword evidence="5" id="KW-1185">Reference proteome</keyword>
<dbReference type="PROSITE" id="PS50102">
    <property type="entry name" value="RRM"/>
    <property type="match status" value="1"/>
</dbReference>
<feature type="domain" description="RRM" evidence="3">
    <location>
        <begin position="26"/>
        <end position="103"/>
    </location>
</feature>
<reference evidence="4 5" key="1">
    <citation type="submission" date="2019-01" db="EMBL/GenBank/DDBJ databases">
        <title>Sequencing of cultivated peanut Arachis hypogaea provides insights into genome evolution and oil improvement.</title>
        <authorList>
            <person name="Chen X."/>
        </authorList>
    </citation>
    <scope>NUCLEOTIDE SEQUENCE [LARGE SCALE GENOMIC DNA]</scope>
    <source>
        <strain evidence="5">cv. Fuhuasheng</strain>
        <tissue evidence="4">Leaves</tissue>
    </source>
</reference>
<proteinExistence type="predicted"/>
<organism evidence="4 5">
    <name type="scientific">Arachis hypogaea</name>
    <name type="common">Peanut</name>
    <dbReference type="NCBI Taxonomy" id="3818"/>
    <lineage>
        <taxon>Eukaryota</taxon>
        <taxon>Viridiplantae</taxon>
        <taxon>Streptophyta</taxon>
        <taxon>Embryophyta</taxon>
        <taxon>Tracheophyta</taxon>
        <taxon>Spermatophyta</taxon>
        <taxon>Magnoliopsida</taxon>
        <taxon>eudicotyledons</taxon>
        <taxon>Gunneridae</taxon>
        <taxon>Pentapetalae</taxon>
        <taxon>rosids</taxon>
        <taxon>fabids</taxon>
        <taxon>Fabales</taxon>
        <taxon>Fabaceae</taxon>
        <taxon>Papilionoideae</taxon>
        <taxon>50 kb inversion clade</taxon>
        <taxon>dalbergioids sensu lato</taxon>
        <taxon>Dalbergieae</taxon>
        <taxon>Pterocarpus clade</taxon>
        <taxon>Arachis</taxon>
    </lineage>
</organism>
<name>A0A445B6F6_ARAHY</name>
<dbReference type="Proteomes" id="UP000289738">
    <property type="component" value="Chromosome A10"/>
</dbReference>
<evidence type="ECO:0000256" key="2">
    <source>
        <dbReference type="PROSITE-ProRule" id="PRU00176"/>
    </source>
</evidence>
<gene>
    <name evidence="4" type="ORF">Ahy_A10g048988</name>
</gene>
<dbReference type="InterPro" id="IPR000504">
    <property type="entry name" value="RRM_dom"/>
</dbReference>
<dbReference type="InterPro" id="IPR012677">
    <property type="entry name" value="Nucleotide-bd_a/b_plait_sf"/>
</dbReference>
<dbReference type="SUPFAM" id="SSF54928">
    <property type="entry name" value="RNA-binding domain, RBD"/>
    <property type="match status" value="1"/>
</dbReference>
<dbReference type="EMBL" id="SDMP01000010">
    <property type="protein sequence ID" value="RYR34238.1"/>
    <property type="molecule type" value="Genomic_DNA"/>
</dbReference>
<dbReference type="GO" id="GO:0003723">
    <property type="term" value="F:RNA binding"/>
    <property type="evidence" value="ECO:0007669"/>
    <property type="project" value="UniProtKB-UniRule"/>
</dbReference>
<dbReference type="AlphaFoldDB" id="A0A445B6F6"/>
<dbReference type="Gene3D" id="3.30.70.330">
    <property type="match status" value="1"/>
</dbReference>
<dbReference type="SMART" id="SM00360">
    <property type="entry name" value="RRM"/>
    <property type="match status" value="1"/>
</dbReference>
<dbReference type="PANTHER" id="PTHR11176">
    <property type="entry name" value="BOULE-RELATED"/>
    <property type="match status" value="1"/>
</dbReference>
<comment type="caution">
    <text evidence="4">The sequence shown here is derived from an EMBL/GenBank/DDBJ whole genome shotgun (WGS) entry which is preliminary data.</text>
</comment>
<dbReference type="PANTHER" id="PTHR11176:SF55">
    <property type="entry name" value="RNA-BINDING (RRM_RBD_RNP MOTIF) FAMILY PROTEIN"/>
    <property type="match status" value="1"/>
</dbReference>
<protein>
    <recommendedName>
        <fullName evidence="3">RRM domain-containing protein</fullName>
    </recommendedName>
</protein>
<evidence type="ECO:0000313" key="4">
    <source>
        <dbReference type="EMBL" id="RYR34238.1"/>
    </source>
</evidence>
<dbReference type="Pfam" id="PF00076">
    <property type="entry name" value="RRM_1"/>
    <property type="match status" value="1"/>
</dbReference>
<dbReference type="STRING" id="3818.A0A445B6F6"/>
<evidence type="ECO:0000313" key="5">
    <source>
        <dbReference type="Proteomes" id="UP000289738"/>
    </source>
</evidence>
<sequence>MSRPRQNKMLMNPNTAKHVIGDTTYTKIFVGGLAWETKRDTLKRYFDQFGEILEAVVITDRNSGRSKGYGFVTFKDPNSAIRACQNPYPVIDGRRANCNLASLGAQKIDPSSMTATRQKFSSPSWNTAPIPVHQGTSTYYNQHIPQYTFPYPPYRYPGYPPQQEVYEMQNYYNAYGGQHFPFRWLPAYYQPIYGLSRHQFVPTTAYVKKTQFPDMSPQEFTPTVASSEPISASSSISTTGLVSNCAIILLRVQAVKTATDIIVRINNRNCRCRRRRRSTRITTRTEIIIFRLSFHDEIL</sequence>
<dbReference type="InterPro" id="IPR035979">
    <property type="entry name" value="RBD_domain_sf"/>
</dbReference>